<dbReference type="FunFam" id="2.40.50.140:FF:000006">
    <property type="entry name" value="Cold shock protein CspC"/>
    <property type="match status" value="1"/>
</dbReference>
<evidence type="ECO:0000256" key="2">
    <source>
        <dbReference type="ARBA" id="ARBA00022490"/>
    </source>
</evidence>
<dbReference type="InterPro" id="IPR012156">
    <property type="entry name" value="Cold_shock_CspA"/>
</dbReference>
<dbReference type="CDD" id="cd04458">
    <property type="entry name" value="CSP_CDS"/>
    <property type="match status" value="1"/>
</dbReference>
<accession>A0A444MTZ4</accession>
<comment type="caution">
    <text evidence="5">The sequence shown here is derived from an EMBL/GenBank/DDBJ whole genome shotgun (WGS) entry which is preliminary data.</text>
</comment>
<dbReference type="Pfam" id="PF00313">
    <property type="entry name" value="CSD"/>
    <property type="match status" value="1"/>
</dbReference>
<dbReference type="OrthoDB" id="9805039at2"/>
<evidence type="ECO:0000313" key="6">
    <source>
        <dbReference type="Proteomes" id="UP000286701"/>
    </source>
</evidence>
<reference evidence="5 6" key="1">
    <citation type="submission" date="2019-01" db="EMBL/GenBank/DDBJ databases">
        <title>Mucilaginibacter antarcticum sp. nov., isolated from antarctic soil.</title>
        <authorList>
            <person name="Yan Y.-Q."/>
            <person name="Du Z.-J."/>
        </authorList>
    </citation>
    <scope>NUCLEOTIDE SEQUENCE [LARGE SCALE GENOMIC DNA]</scope>
    <source>
        <strain evidence="5 6">F01003</strain>
    </source>
</reference>
<sequence length="67" mass="7275">MATGTLKWFNNTKGFGFITPDDGGEDIFTHFSAIETNYAKILKEGDRVSYERTVGPKGAFAANVASI</sequence>
<comment type="subcellular location">
    <subcellularLocation>
        <location evidence="1 3">Cytoplasm</location>
    </subcellularLocation>
</comment>
<dbReference type="SMART" id="SM00357">
    <property type="entry name" value="CSP"/>
    <property type="match status" value="1"/>
</dbReference>
<dbReference type="SUPFAM" id="SSF50249">
    <property type="entry name" value="Nucleic acid-binding proteins"/>
    <property type="match status" value="1"/>
</dbReference>
<evidence type="ECO:0000259" key="4">
    <source>
        <dbReference type="PROSITE" id="PS51857"/>
    </source>
</evidence>
<dbReference type="PANTHER" id="PTHR11544">
    <property type="entry name" value="COLD SHOCK DOMAIN CONTAINING PROTEINS"/>
    <property type="match status" value="1"/>
</dbReference>
<dbReference type="Proteomes" id="UP000286701">
    <property type="component" value="Unassembled WGS sequence"/>
</dbReference>
<dbReference type="InterPro" id="IPR002059">
    <property type="entry name" value="CSP_DNA-bd"/>
</dbReference>
<gene>
    <name evidence="5" type="ORF">EPL05_00775</name>
</gene>
<keyword evidence="2" id="KW-0963">Cytoplasm</keyword>
<dbReference type="GO" id="GO:0005829">
    <property type="term" value="C:cytosol"/>
    <property type="evidence" value="ECO:0007669"/>
    <property type="project" value="UniProtKB-ARBA"/>
</dbReference>
<dbReference type="PROSITE" id="PS51857">
    <property type="entry name" value="CSD_2"/>
    <property type="match status" value="1"/>
</dbReference>
<dbReference type="EMBL" id="SBIW01000001">
    <property type="protein sequence ID" value="RWY57100.1"/>
    <property type="molecule type" value="Genomic_DNA"/>
</dbReference>
<dbReference type="InterPro" id="IPR011129">
    <property type="entry name" value="CSD"/>
</dbReference>
<dbReference type="RefSeq" id="WP_128531607.1">
    <property type="nucleotide sequence ID" value="NZ_SBIW01000001.1"/>
</dbReference>
<evidence type="ECO:0000313" key="5">
    <source>
        <dbReference type="EMBL" id="RWY57100.1"/>
    </source>
</evidence>
<dbReference type="PROSITE" id="PS00352">
    <property type="entry name" value="CSD_1"/>
    <property type="match status" value="1"/>
</dbReference>
<dbReference type="InterPro" id="IPR019844">
    <property type="entry name" value="CSD_CS"/>
</dbReference>
<dbReference type="InterPro" id="IPR050181">
    <property type="entry name" value="Cold_shock_domain"/>
</dbReference>
<proteinExistence type="predicted"/>
<feature type="domain" description="CSD" evidence="4">
    <location>
        <begin position="1"/>
        <end position="66"/>
    </location>
</feature>
<dbReference type="GO" id="GO:0003676">
    <property type="term" value="F:nucleic acid binding"/>
    <property type="evidence" value="ECO:0007669"/>
    <property type="project" value="InterPro"/>
</dbReference>
<name>A0A444MTZ4_9SPHI</name>
<protein>
    <submittedName>
        <fullName evidence="5">Cold-shock protein</fullName>
    </submittedName>
</protein>
<dbReference type="Gene3D" id="2.40.50.140">
    <property type="entry name" value="Nucleic acid-binding proteins"/>
    <property type="match status" value="1"/>
</dbReference>
<dbReference type="InterPro" id="IPR012340">
    <property type="entry name" value="NA-bd_OB-fold"/>
</dbReference>
<dbReference type="PRINTS" id="PR00050">
    <property type="entry name" value="COLDSHOCK"/>
</dbReference>
<evidence type="ECO:0000256" key="3">
    <source>
        <dbReference type="RuleBase" id="RU000408"/>
    </source>
</evidence>
<evidence type="ECO:0000256" key="1">
    <source>
        <dbReference type="ARBA" id="ARBA00004496"/>
    </source>
</evidence>
<dbReference type="AlphaFoldDB" id="A0A444MTZ4"/>
<organism evidence="5 6">
    <name type="scientific">Mucilaginibacter gilvus</name>
    <dbReference type="NCBI Taxonomy" id="2305909"/>
    <lineage>
        <taxon>Bacteria</taxon>
        <taxon>Pseudomonadati</taxon>
        <taxon>Bacteroidota</taxon>
        <taxon>Sphingobacteriia</taxon>
        <taxon>Sphingobacteriales</taxon>
        <taxon>Sphingobacteriaceae</taxon>
        <taxon>Mucilaginibacter</taxon>
    </lineage>
</organism>
<dbReference type="PIRSF" id="PIRSF002599">
    <property type="entry name" value="Cold_shock_A"/>
    <property type="match status" value="1"/>
</dbReference>
<keyword evidence="6" id="KW-1185">Reference proteome</keyword>